<dbReference type="EMBL" id="JAYWIO010000002">
    <property type="protein sequence ID" value="KAK7283869.1"/>
    <property type="molecule type" value="Genomic_DNA"/>
</dbReference>
<evidence type="ECO:0000313" key="3">
    <source>
        <dbReference type="Proteomes" id="UP001372338"/>
    </source>
</evidence>
<keyword evidence="1" id="KW-1133">Transmembrane helix</keyword>
<accession>A0AAN9IPV7</accession>
<evidence type="ECO:0000256" key="1">
    <source>
        <dbReference type="SAM" id="Phobius"/>
    </source>
</evidence>
<reference evidence="2 3" key="1">
    <citation type="submission" date="2024-01" db="EMBL/GenBank/DDBJ databases">
        <title>The genomes of 5 underutilized Papilionoideae crops provide insights into root nodulation and disease resistanc.</title>
        <authorList>
            <person name="Yuan L."/>
        </authorList>
    </citation>
    <scope>NUCLEOTIDE SEQUENCE [LARGE SCALE GENOMIC DNA]</scope>
    <source>
        <strain evidence="2">ZHUSHIDOU_FW_LH</strain>
        <tissue evidence="2">Leaf</tissue>
    </source>
</reference>
<keyword evidence="1" id="KW-0472">Membrane</keyword>
<evidence type="ECO:0008006" key="4">
    <source>
        <dbReference type="Google" id="ProtNLM"/>
    </source>
</evidence>
<keyword evidence="1" id="KW-0812">Transmembrane</keyword>
<sequence>MPVNRKCGIEISKKALPRCGASRFMLAVCFWIFFIGFWFMLRYLPARGVLSIFVAAFVVLPLSRQRDILRSLSSSFSSLLGAPSPVGDFGVTSKGLIIVHRFTFIVYWDFDFHEP</sequence>
<protein>
    <recommendedName>
        <fullName evidence="4">Transmembrane protein</fullName>
    </recommendedName>
</protein>
<name>A0AAN9IPV7_CROPI</name>
<dbReference type="Proteomes" id="UP001372338">
    <property type="component" value="Unassembled WGS sequence"/>
</dbReference>
<keyword evidence="3" id="KW-1185">Reference proteome</keyword>
<proteinExistence type="predicted"/>
<feature type="transmembrane region" description="Helical" evidence="1">
    <location>
        <begin position="21"/>
        <end position="40"/>
    </location>
</feature>
<organism evidence="2 3">
    <name type="scientific">Crotalaria pallida</name>
    <name type="common">Smooth rattlebox</name>
    <name type="synonym">Crotalaria striata</name>
    <dbReference type="NCBI Taxonomy" id="3830"/>
    <lineage>
        <taxon>Eukaryota</taxon>
        <taxon>Viridiplantae</taxon>
        <taxon>Streptophyta</taxon>
        <taxon>Embryophyta</taxon>
        <taxon>Tracheophyta</taxon>
        <taxon>Spermatophyta</taxon>
        <taxon>Magnoliopsida</taxon>
        <taxon>eudicotyledons</taxon>
        <taxon>Gunneridae</taxon>
        <taxon>Pentapetalae</taxon>
        <taxon>rosids</taxon>
        <taxon>fabids</taxon>
        <taxon>Fabales</taxon>
        <taxon>Fabaceae</taxon>
        <taxon>Papilionoideae</taxon>
        <taxon>50 kb inversion clade</taxon>
        <taxon>genistoids sensu lato</taxon>
        <taxon>core genistoids</taxon>
        <taxon>Crotalarieae</taxon>
        <taxon>Crotalaria</taxon>
    </lineage>
</organism>
<dbReference type="AlphaFoldDB" id="A0AAN9IPV7"/>
<gene>
    <name evidence="2" type="ORF">RIF29_13617</name>
</gene>
<evidence type="ECO:0000313" key="2">
    <source>
        <dbReference type="EMBL" id="KAK7283869.1"/>
    </source>
</evidence>
<comment type="caution">
    <text evidence="2">The sequence shown here is derived from an EMBL/GenBank/DDBJ whole genome shotgun (WGS) entry which is preliminary data.</text>
</comment>
<feature type="transmembrane region" description="Helical" evidence="1">
    <location>
        <begin position="46"/>
        <end position="63"/>
    </location>
</feature>